<proteinExistence type="predicted"/>
<dbReference type="InterPro" id="IPR056203">
    <property type="entry name" value="Cds6_C"/>
</dbReference>
<dbReference type="InterPro" id="IPR019734">
    <property type="entry name" value="TPR_rpt"/>
</dbReference>
<evidence type="ECO:0000313" key="7">
    <source>
        <dbReference type="EMBL" id="SBT08669.1"/>
    </source>
</evidence>
<feature type="compositionally biased region" description="Pro residues" evidence="4">
    <location>
        <begin position="189"/>
        <end position="199"/>
    </location>
</feature>
<dbReference type="RefSeq" id="WP_245664245.1">
    <property type="nucleotide sequence ID" value="NZ_FLQY01000212.1"/>
</dbReference>
<evidence type="ECO:0000256" key="4">
    <source>
        <dbReference type="SAM" id="MobiDB-lite"/>
    </source>
</evidence>
<feature type="region of interest" description="Disordered" evidence="4">
    <location>
        <begin position="169"/>
        <end position="242"/>
    </location>
</feature>
<dbReference type="InterPro" id="IPR051685">
    <property type="entry name" value="Ycf3/AcsC/BcsC/TPR_MFPF"/>
</dbReference>
<accession>A0A1A8XUD2</accession>
<feature type="repeat" description="TPR" evidence="3">
    <location>
        <begin position="92"/>
        <end position="125"/>
    </location>
</feature>
<dbReference type="EMBL" id="FLQY01000212">
    <property type="protein sequence ID" value="SBT08669.1"/>
    <property type="molecule type" value="Genomic_DNA"/>
</dbReference>
<feature type="domain" description="Cds6 C-terminal" evidence="6">
    <location>
        <begin position="246"/>
        <end position="349"/>
    </location>
</feature>
<dbReference type="Proteomes" id="UP000199600">
    <property type="component" value="Unassembled WGS sequence"/>
</dbReference>
<name>A0A1A8XUD2_9RHOO</name>
<dbReference type="InterPro" id="IPR032710">
    <property type="entry name" value="NTF2-like_dom_sf"/>
</dbReference>
<protein>
    <submittedName>
        <fullName evidence="7">Tetratricopeptide repeat protein</fullName>
    </submittedName>
</protein>
<dbReference type="Gene3D" id="1.25.40.10">
    <property type="entry name" value="Tetratricopeptide repeat domain"/>
    <property type="match status" value="1"/>
</dbReference>
<gene>
    <name evidence="7" type="ORF">PROAA_290002</name>
</gene>
<sequence>MPSLARLSAVFLGLLLSVSAALVNAQTLPDIQRLMKQNQMPQALEKVDIYISTKPKDAQGRFLKGLILTEMGRPADAIAIFTKLTEDFPELPEPYNNLAVLYAQQKQYDKARTALEMAIRTHPSYSIAHENLGDVYAKLASQAYDKALQLDSSNTATQTKLSMIREMISTSSKPGAKAATPARPVAEPAKPPPAEPPKTAPTVPASKPVEKVPEPAVSSKPPEAKPAETKAPVQTAPAATGDEADITKALQAWANAWSRKDVKSYLSHYAKDFQTPNGMPRKKWEDERNRRIDKPGKLQVSVEDVNVAIDGEVATVKFRQQYTSASFSSSVIKTLVFVKSGGKWLIQQERVG</sequence>
<dbReference type="Gene3D" id="3.10.450.50">
    <property type="match status" value="1"/>
</dbReference>
<keyword evidence="5" id="KW-0732">Signal</keyword>
<evidence type="ECO:0000256" key="2">
    <source>
        <dbReference type="ARBA" id="ARBA00022803"/>
    </source>
</evidence>
<dbReference type="Pfam" id="PF14559">
    <property type="entry name" value="TPR_19"/>
    <property type="match status" value="1"/>
</dbReference>
<reference evidence="7 8" key="1">
    <citation type="submission" date="2016-06" db="EMBL/GenBank/DDBJ databases">
        <authorList>
            <person name="Kjaerup R.B."/>
            <person name="Dalgaard T.S."/>
            <person name="Juul-Madsen H.R."/>
        </authorList>
    </citation>
    <scope>NUCLEOTIDE SEQUENCE [LARGE SCALE GENOMIC DNA]</scope>
    <source>
        <strain evidence="7">2</strain>
    </source>
</reference>
<evidence type="ECO:0000259" key="6">
    <source>
        <dbReference type="Pfam" id="PF24125"/>
    </source>
</evidence>
<evidence type="ECO:0000256" key="3">
    <source>
        <dbReference type="PROSITE-ProRule" id="PRU00339"/>
    </source>
</evidence>
<keyword evidence="8" id="KW-1185">Reference proteome</keyword>
<dbReference type="SUPFAM" id="SSF54427">
    <property type="entry name" value="NTF2-like"/>
    <property type="match status" value="1"/>
</dbReference>
<dbReference type="SUPFAM" id="SSF48452">
    <property type="entry name" value="TPR-like"/>
    <property type="match status" value="1"/>
</dbReference>
<feature type="chain" id="PRO_5008381740" evidence="5">
    <location>
        <begin position="26"/>
        <end position="352"/>
    </location>
</feature>
<keyword evidence="1" id="KW-0677">Repeat</keyword>
<evidence type="ECO:0000256" key="1">
    <source>
        <dbReference type="ARBA" id="ARBA00022737"/>
    </source>
</evidence>
<organism evidence="7 8">
    <name type="scientific">Candidatus Propionivibrio aalborgensis</name>
    <dbReference type="NCBI Taxonomy" id="1860101"/>
    <lineage>
        <taxon>Bacteria</taxon>
        <taxon>Pseudomonadati</taxon>
        <taxon>Pseudomonadota</taxon>
        <taxon>Betaproteobacteria</taxon>
        <taxon>Rhodocyclales</taxon>
        <taxon>Rhodocyclaceae</taxon>
        <taxon>Propionivibrio</taxon>
    </lineage>
</organism>
<evidence type="ECO:0000313" key="8">
    <source>
        <dbReference type="Proteomes" id="UP000199600"/>
    </source>
</evidence>
<dbReference type="SMART" id="SM00028">
    <property type="entry name" value="TPR"/>
    <property type="match status" value="3"/>
</dbReference>
<dbReference type="PANTHER" id="PTHR44943:SF8">
    <property type="entry name" value="TPR REPEAT-CONTAINING PROTEIN MJ0263"/>
    <property type="match status" value="1"/>
</dbReference>
<dbReference type="PANTHER" id="PTHR44943">
    <property type="entry name" value="CELLULOSE SYNTHASE OPERON PROTEIN C"/>
    <property type="match status" value="1"/>
</dbReference>
<dbReference type="PROSITE" id="PS50005">
    <property type="entry name" value="TPR"/>
    <property type="match status" value="1"/>
</dbReference>
<keyword evidence="2 3" id="KW-0802">TPR repeat</keyword>
<dbReference type="Pfam" id="PF24125">
    <property type="entry name" value="Cds6_C"/>
    <property type="match status" value="1"/>
</dbReference>
<dbReference type="AlphaFoldDB" id="A0A1A8XUD2"/>
<evidence type="ECO:0000256" key="5">
    <source>
        <dbReference type="SAM" id="SignalP"/>
    </source>
</evidence>
<dbReference type="InterPro" id="IPR011990">
    <property type="entry name" value="TPR-like_helical_dom_sf"/>
</dbReference>
<feature type="signal peptide" evidence="5">
    <location>
        <begin position="1"/>
        <end position="25"/>
    </location>
</feature>